<organism evidence="1">
    <name type="scientific">Mucor ambiguus</name>
    <dbReference type="NCBI Taxonomy" id="91626"/>
    <lineage>
        <taxon>Eukaryota</taxon>
        <taxon>Fungi</taxon>
        <taxon>Fungi incertae sedis</taxon>
        <taxon>Mucoromycota</taxon>
        <taxon>Mucoromycotina</taxon>
        <taxon>Mucoromycetes</taxon>
        <taxon>Mucorales</taxon>
        <taxon>Mucorineae</taxon>
        <taxon>Mucoraceae</taxon>
        <taxon>Mucor</taxon>
    </lineage>
</organism>
<name>A0A0C9LYR4_9FUNG</name>
<protein>
    <submittedName>
        <fullName evidence="1">Uncharacterized protein</fullName>
    </submittedName>
</protein>
<gene>
    <name evidence="1" type="ORF">MAM1_0517c10814</name>
</gene>
<evidence type="ECO:0000313" key="2">
    <source>
        <dbReference type="Proteomes" id="UP000053815"/>
    </source>
</evidence>
<dbReference type="EMBL" id="DF836806">
    <property type="protein sequence ID" value="GAN11255.1"/>
    <property type="molecule type" value="Genomic_DNA"/>
</dbReference>
<reference evidence="1" key="1">
    <citation type="submission" date="2014-09" db="EMBL/GenBank/DDBJ databases">
        <title>Draft genome sequence of an oleaginous Mucoromycotina fungus Mucor ambiguus NBRC6742.</title>
        <authorList>
            <person name="Takeda I."/>
            <person name="Yamane N."/>
            <person name="Morita T."/>
            <person name="Tamano K."/>
            <person name="Machida M."/>
            <person name="Baker S."/>
            <person name="Koike H."/>
        </authorList>
    </citation>
    <scope>NUCLEOTIDE SEQUENCE</scope>
    <source>
        <strain evidence="1">NBRC 6742</strain>
    </source>
</reference>
<keyword evidence="2" id="KW-1185">Reference proteome</keyword>
<dbReference type="AlphaFoldDB" id="A0A0C9LYR4"/>
<dbReference type="Proteomes" id="UP000053815">
    <property type="component" value="Unassembled WGS sequence"/>
</dbReference>
<accession>A0A0C9LYR4</accession>
<dbReference type="OrthoDB" id="2290443at2759"/>
<sequence>MFSILRDDMTPDAQAHVNAILDETLACVTDYTADFSLQVKKLMLLFRHHTFQLNQGSVTFPLTASLDPNALLPVGFLPNGVRLPLP</sequence>
<proteinExistence type="predicted"/>
<evidence type="ECO:0000313" key="1">
    <source>
        <dbReference type="EMBL" id="GAN11255.1"/>
    </source>
</evidence>